<gene>
    <name evidence="1" type="ORF">VP01_10748g1</name>
</gene>
<protein>
    <submittedName>
        <fullName evidence="1">Uncharacterized protein</fullName>
    </submittedName>
</protein>
<keyword evidence="2" id="KW-1185">Reference proteome</keyword>
<dbReference type="VEuPathDB" id="FungiDB:VP01_10748g1"/>
<sequence length="105" mass="11810">LHSHPKILAKSNPLSQCPNSTNEKICKECVIKHCNDNSGNKILTCNCGAQGLILPNGHLQNTKKHWNSRQCHSITAKRMILFLPFQKRCQCHNPNKILLSFPVLA</sequence>
<name>A0A0L6VTJ9_9BASI</name>
<accession>A0A0L6VTJ9</accession>
<evidence type="ECO:0000313" key="2">
    <source>
        <dbReference type="Proteomes" id="UP000037035"/>
    </source>
</evidence>
<dbReference type="Proteomes" id="UP000037035">
    <property type="component" value="Unassembled WGS sequence"/>
</dbReference>
<evidence type="ECO:0000313" key="1">
    <source>
        <dbReference type="EMBL" id="KNZ64034.1"/>
    </source>
</evidence>
<organism evidence="1 2">
    <name type="scientific">Puccinia sorghi</name>
    <dbReference type="NCBI Taxonomy" id="27349"/>
    <lineage>
        <taxon>Eukaryota</taxon>
        <taxon>Fungi</taxon>
        <taxon>Dikarya</taxon>
        <taxon>Basidiomycota</taxon>
        <taxon>Pucciniomycotina</taxon>
        <taxon>Pucciniomycetes</taxon>
        <taxon>Pucciniales</taxon>
        <taxon>Pucciniaceae</taxon>
        <taxon>Puccinia</taxon>
    </lineage>
</organism>
<comment type="caution">
    <text evidence="1">The sequence shown here is derived from an EMBL/GenBank/DDBJ whole genome shotgun (WGS) entry which is preliminary data.</text>
</comment>
<dbReference type="EMBL" id="LAVV01000830">
    <property type="protein sequence ID" value="KNZ64034.1"/>
    <property type="molecule type" value="Genomic_DNA"/>
</dbReference>
<reference evidence="1 2" key="1">
    <citation type="submission" date="2015-08" db="EMBL/GenBank/DDBJ databases">
        <title>Next Generation Sequencing and Analysis of the Genome of Puccinia sorghi L Schw, the Causal Agent of Maize Common Rust.</title>
        <authorList>
            <person name="Rochi L."/>
            <person name="Burguener G."/>
            <person name="Darino M."/>
            <person name="Turjanski A."/>
            <person name="Kreff E."/>
            <person name="Dieguez M.J."/>
            <person name="Sacco F."/>
        </authorList>
    </citation>
    <scope>NUCLEOTIDE SEQUENCE [LARGE SCALE GENOMIC DNA]</scope>
    <source>
        <strain evidence="1 2">RO10H11247</strain>
    </source>
</reference>
<proteinExistence type="predicted"/>
<feature type="non-terminal residue" evidence="1">
    <location>
        <position position="1"/>
    </location>
</feature>
<dbReference type="AlphaFoldDB" id="A0A0L6VTJ9"/>